<evidence type="ECO:0000313" key="1">
    <source>
        <dbReference type="EMBL" id="KAF9688217.1"/>
    </source>
</evidence>
<dbReference type="AlphaFoldDB" id="A0A835TJZ0"/>
<dbReference type="Proteomes" id="UP000657918">
    <property type="component" value="Unassembled WGS sequence"/>
</dbReference>
<protein>
    <submittedName>
        <fullName evidence="1">Uncharacterized protein</fullName>
    </submittedName>
</protein>
<sequence>MMRHRIWATPPCFSSEKPARALSRISMTGWQVAAAVQSLCCNSRVLYPTWKKNRKYRVAGRETIIGIPFSAFWLRSSVVSVLISLISDTWAIGPHDIKFIFQGGRPITVACCRGLQASPERCTAVQAWRSPPVILPGFIACKTVNFRTLSYLGLKPYQPIL</sequence>
<proteinExistence type="predicted"/>
<evidence type="ECO:0000313" key="2">
    <source>
        <dbReference type="Proteomes" id="UP000657918"/>
    </source>
</evidence>
<dbReference type="EMBL" id="JADGMS010000002">
    <property type="protein sequence ID" value="KAF9688217.1"/>
    <property type="molecule type" value="Genomic_DNA"/>
</dbReference>
<name>A0A835TJZ0_9ROSI</name>
<gene>
    <name evidence="1" type="ORF">SADUNF_Sadunf02G0174300</name>
</gene>
<dbReference type="PANTHER" id="PTHR35631:SF6">
    <property type="entry name" value="SECRETED PROTEIN"/>
    <property type="match status" value="1"/>
</dbReference>
<organism evidence="1 2">
    <name type="scientific">Salix dunnii</name>
    <dbReference type="NCBI Taxonomy" id="1413687"/>
    <lineage>
        <taxon>Eukaryota</taxon>
        <taxon>Viridiplantae</taxon>
        <taxon>Streptophyta</taxon>
        <taxon>Embryophyta</taxon>
        <taxon>Tracheophyta</taxon>
        <taxon>Spermatophyta</taxon>
        <taxon>Magnoliopsida</taxon>
        <taxon>eudicotyledons</taxon>
        <taxon>Gunneridae</taxon>
        <taxon>Pentapetalae</taxon>
        <taxon>rosids</taxon>
        <taxon>fabids</taxon>
        <taxon>Malpighiales</taxon>
        <taxon>Salicaceae</taxon>
        <taxon>Saliceae</taxon>
        <taxon>Salix</taxon>
    </lineage>
</organism>
<reference evidence="1 2" key="1">
    <citation type="submission" date="2020-10" db="EMBL/GenBank/DDBJ databases">
        <title>Plant Genome Project.</title>
        <authorList>
            <person name="Zhang R.-G."/>
        </authorList>
    </citation>
    <scope>NUCLEOTIDE SEQUENCE [LARGE SCALE GENOMIC DNA]</scope>
    <source>
        <strain evidence="1">FAFU-HL-1</strain>
        <tissue evidence="1">Leaf</tissue>
    </source>
</reference>
<accession>A0A835TJZ0</accession>
<dbReference type="PANTHER" id="PTHR35631">
    <property type="entry name" value="OS08G0114150 PROTEIN"/>
    <property type="match status" value="1"/>
</dbReference>
<keyword evidence="2" id="KW-1185">Reference proteome</keyword>
<comment type="caution">
    <text evidence="1">The sequence shown here is derived from an EMBL/GenBank/DDBJ whole genome shotgun (WGS) entry which is preliminary data.</text>
</comment>
<dbReference type="OrthoDB" id="1743435at2759"/>